<accession>A0A9X1XIU5</accession>
<dbReference type="EMBL" id="JAJHVV010000006">
    <property type="protein sequence ID" value="MCK6263729.1"/>
    <property type="molecule type" value="Genomic_DNA"/>
</dbReference>
<organism evidence="1 2">
    <name type="scientific">Vibrio amylolyticus</name>
    <dbReference type="NCBI Taxonomy" id="2847292"/>
    <lineage>
        <taxon>Bacteria</taxon>
        <taxon>Pseudomonadati</taxon>
        <taxon>Pseudomonadota</taxon>
        <taxon>Gammaproteobacteria</taxon>
        <taxon>Vibrionales</taxon>
        <taxon>Vibrionaceae</taxon>
        <taxon>Vibrio</taxon>
    </lineage>
</organism>
<name>A0A9X1XIU5_9VIBR</name>
<keyword evidence="2" id="KW-1185">Reference proteome</keyword>
<sequence length="164" mass="19128">MNIQHCWETYQKAELLLAEGHWPEAYHLFDNVLHYIPEHINTSVYQDDIEPCQFVALVSTLRDTSIAQSKVLMRMGRQQCAFHVMNQCYCQLQFISIEDSPLVIKTLSIINKYSEDMVSHISEFCASQRSAQWMIELETLQRSHHYFSQIKSASGKQTVRDVLN</sequence>
<proteinExistence type="predicted"/>
<evidence type="ECO:0000313" key="2">
    <source>
        <dbReference type="Proteomes" id="UP001139559"/>
    </source>
</evidence>
<gene>
    <name evidence="1" type="ORF">KP803_10635</name>
</gene>
<evidence type="ECO:0000313" key="1">
    <source>
        <dbReference type="EMBL" id="MCK6263729.1"/>
    </source>
</evidence>
<comment type="caution">
    <text evidence="1">The sequence shown here is derived from an EMBL/GenBank/DDBJ whole genome shotgun (WGS) entry which is preliminary data.</text>
</comment>
<reference evidence="1" key="1">
    <citation type="submission" date="2021-11" db="EMBL/GenBank/DDBJ databases">
        <title>Vibrio ZSDE26 sp. nov. and Vibrio ZSDZ34 sp. nov., isolated from coastal seawater in Qingdao.</title>
        <authorList>
            <person name="Zhang P."/>
        </authorList>
    </citation>
    <scope>NUCLEOTIDE SEQUENCE</scope>
    <source>
        <strain evidence="1">ZSDE26</strain>
    </source>
</reference>
<dbReference type="AlphaFoldDB" id="A0A9X1XIU5"/>
<protein>
    <submittedName>
        <fullName evidence="1">Uncharacterized protein</fullName>
    </submittedName>
</protein>
<dbReference type="RefSeq" id="WP_248008818.1">
    <property type="nucleotide sequence ID" value="NZ_JAJHVV010000006.1"/>
</dbReference>
<dbReference type="Proteomes" id="UP001139559">
    <property type="component" value="Unassembled WGS sequence"/>
</dbReference>